<evidence type="ECO:0000256" key="3">
    <source>
        <dbReference type="ARBA" id="ARBA00022679"/>
    </source>
</evidence>
<proteinExistence type="predicted"/>
<dbReference type="InterPro" id="IPR003594">
    <property type="entry name" value="HATPase_dom"/>
</dbReference>
<dbReference type="InterPro" id="IPR036890">
    <property type="entry name" value="HATPase_C_sf"/>
</dbReference>
<dbReference type="AlphaFoldDB" id="A0A419ERE9"/>
<dbReference type="Pfam" id="PF02518">
    <property type="entry name" value="HATPase_c"/>
    <property type="match status" value="1"/>
</dbReference>
<sequence>MVEEGAAVRELSLHILDLIENSIRAGVSVVSVTVEEDHAEDLLKISVEDNGRGLQVSPNVAVNPFYTTKSGKRVGLGLSLFRAAAERANGSLTLGKSPLGGLVVTVTMRLSHIDRSPLGDLAATLASVACTNPDIDIRCKLKVDGRESAVSVSEVARKLNFNEFRGLAVARLISEEIKNAMVTLAVSV</sequence>
<name>A0A419ERE9_9BACT</name>
<feature type="domain" description="Histidine kinase" evidence="7">
    <location>
        <begin position="15"/>
        <end position="112"/>
    </location>
</feature>
<dbReference type="EMBL" id="QZKI01000121">
    <property type="protein sequence ID" value="RJP65914.1"/>
    <property type="molecule type" value="Genomic_DNA"/>
</dbReference>
<dbReference type="EC" id="2.7.13.3" evidence="2"/>
<protein>
    <recommendedName>
        <fullName evidence="2">histidine kinase</fullName>
        <ecNumber evidence="2">2.7.13.3</ecNumber>
    </recommendedName>
</protein>
<dbReference type="GO" id="GO:0005524">
    <property type="term" value="F:ATP binding"/>
    <property type="evidence" value="ECO:0007669"/>
    <property type="project" value="UniProtKB-KW"/>
</dbReference>
<keyword evidence="6 8" id="KW-0067">ATP-binding</keyword>
<evidence type="ECO:0000256" key="5">
    <source>
        <dbReference type="ARBA" id="ARBA00022777"/>
    </source>
</evidence>
<evidence type="ECO:0000256" key="4">
    <source>
        <dbReference type="ARBA" id="ARBA00022741"/>
    </source>
</evidence>
<keyword evidence="5" id="KW-0418">Kinase</keyword>
<dbReference type="Proteomes" id="UP000285961">
    <property type="component" value="Unassembled WGS sequence"/>
</dbReference>
<comment type="caution">
    <text evidence="8">The sequence shown here is derived from an EMBL/GenBank/DDBJ whole genome shotgun (WGS) entry which is preliminary data.</text>
</comment>
<dbReference type="SUPFAM" id="SSF55874">
    <property type="entry name" value="ATPase domain of HSP90 chaperone/DNA topoisomerase II/histidine kinase"/>
    <property type="match status" value="1"/>
</dbReference>
<reference evidence="8 9" key="1">
    <citation type="journal article" date="2017" name="ISME J.">
        <title>Energy and carbon metabolisms in a deep terrestrial subsurface fluid microbial community.</title>
        <authorList>
            <person name="Momper L."/>
            <person name="Jungbluth S.P."/>
            <person name="Lee M.D."/>
            <person name="Amend J.P."/>
        </authorList>
    </citation>
    <scope>NUCLEOTIDE SEQUENCE [LARGE SCALE GENOMIC DNA]</scope>
    <source>
        <strain evidence="8">SURF_17</strain>
    </source>
</reference>
<dbReference type="PRINTS" id="PR00344">
    <property type="entry name" value="BCTRLSENSOR"/>
</dbReference>
<keyword evidence="3" id="KW-0808">Transferase</keyword>
<dbReference type="InterPro" id="IPR005467">
    <property type="entry name" value="His_kinase_dom"/>
</dbReference>
<evidence type="ECO:0000259" key="7">
    <source>
        <dbReference type="PROSITE" id="PS50109"/>
    </source>
</evidence>
<organism evidence="8 9">
    <name type="scientific">Candidatus Abyssobacteria bacterium SURF_17</name>
    <dbReference type="NCBI Taxonomy" id="2093361"/>
    <lineage>
        <taxon>Bacteria</taxon>
        <taxon>Pseudomonadati</taxon>
        <taxon>Candidatus Hydrogenedentota</taxon>
        <taxon>Candidatus Abyssobacteria</taxon>
    </lineage>
</organism>
<evidence type="ECO:0000256" key="2">
    <source>
        <dbReference type="ARBA" id="ARBA00012438"/>
    </source>
</evidence>
<evidence type="ECO:0000313" key="9">
    <source>
        <dbReference type="Proteomes" id="UP000285961"/>
    </source>
</evidence>
<dbReference type="InterPro" id="IPR050980">
    <property type="entry name" value="2C_sensor_his_kinase"/>
</dbReference>
<dbReference type="Gene3D" id="3.30.565.10">
    <property type="entry name" value="Histidine kinase-like ATPase, C-terminal domain"/>
    <property type="match status" value="1"/>
</dbReference>
<evidence type="ECO:0000256" key="1">
    <source>
        <dbReference type="ARBA" id="ARBA00000085"/>
    </source>
</evidence>
<dbReference type="PROSITE" id="PS50109">
    <property type="entry name" value="HIS_KIN"/>
    <property type="match status" value="1"/>
</dbReference>
<dbReference type="PANTHER" id="PTHR44936">
    <property type="entry name" value="SENSOR PROTEIN CREC"/>
    <property type="match status" value="1"/>
</dbReference>
<evidence type="ECO:0000313" key="8">
    <source>
        <dbReference type="EMBL" id="RJP65914.1"/>
    </source>
</evidence>
<dbReference type="GO" id="GO:0004673">
    <property type="term" value="F:protein histidine kinase activity"/>
    <property type="evidence" value="ECO:0007669"/>
    <property type="project" value="UniProtKB-EC"/>
</dbReference>
<comment type="catalytic activity">
    <reaction evidence="1">
        <text>ATP + protein L-histidine = ADP + protein N-phospho-L-histidine.</text>
        <dbReference type="EC" id="2.7.13.3"/>
    </reaction>
</comment>
<dbReference type="PANTHER" id="PTHR44936:SF10">
    <property type="entry name" value="SENSOR PROTEIN RSTB"/>
    <property type="match status" value="1"/>
</dbReference>
<gene>
    <name evidence="8" type="ORF">C4532_16950</name>
</gene>
<keyword evidence="4" id="KW-0547">Nucleotide-binding</keyword>
<accession>A0A419ERE9</accession>
<evidence type="ECO:0000256" key="6">
    <source>
        <dbReference type="ARBA" id="ARBA00022840"/>
    </source>
</evidence>
<dbReference type="SMART" id="SM00387">
    <property type="entry name" value="HATPase_c"/>
    <property type="match status" value="1"/>
</dbReference>
<dbReference type="InterPro" id="IPR004358">
    <property type="entry name" value="Sig_transdc_His_kin-like_C"/>
</dbReference>